<comment type="caution">
    <text evidence="2">The sequence shown here is derived from an EMBL/GenBank/DDBJ whole genome shotgun (WGS) entry which is preliminary data.</text>
</comment>
<organism evidence="2 3">
    <name type="scientific">Streptomyces glaucosporus</name>
    <dbReference type="NCBI Taxonomy" id="284044"/>
    <lineage>
        <taxon>Bacteria</taxon>
        <taxon>Bacillati</taxon>
        <taxon>Actinomycetota</taxon>
        <taxon>Actinomycetes</taxon>
        <taxon>Kitasatosporales</taxon>
        <taxon>Streptomycetaceae</taxon>
        <taxon>Streptomyces</taxon>
    </lineage>
</organism>
<protein>
    <submittedName>
        <fullName evidence="2">Uncharacterized protein</fullName>
    </submittedName>
</protein>
<reference evidence="2 3" key="1">
    <citation type="journal article" date="2019" name="Int. J. Syst. Evol. Microbiol.">
        <title>The Global Catalogue of Microorganisms (GCM) 10K type strain sequencing project: providing services to taxonomists for standard genome sequencing and annotation.</title>
        <authorList>
            <consortium name="The Broad Institute Genomics Platform"/>
            <consortium name="The Broad Institute Genome Sequencing Center for Infectious Disease"/>
            <person name="Wu L."/>
            <person name="Ma J."/>
        </authorList>
    </citation>
    <scope>NUCLEOTIDE SEQUENCE [LARGE SCALE GENOMIC DNA]</scope>
    <source>
        <strain evidence="2 3">JCM 6921</strain>
    </source>
</reference>
<keyword evidence="3" id="KW-1185">Reference proteome</keyword>
<dbReference type="EMBL" id="BAAATJ010000004">
    <property type="protein sequence ID" value="GAA2389989.1"/>
    <property type="molecule type" value="Genomic_DNA"/>
</dbReference>
<sequence length="102" mass="10894">MARFGTPESASPDRLPGGSCGCTAHRAGNAADGTQRERAYSSDPDRRRRSVDAAGREAAGNADQSRRAPAHLGRRGDPRTLADQIPEHFPVNVSQAMEKRPG</sequence>
<feature type="region of interest" description="Disordered" evidence="1">
    <location>
        <begin position="1"/>
        <end position="102"/>
    </location>
</feature>
<proteinExistence type="predicted"/>
<evidence type="ECO:0000313" key="3">
    <source>
        <dbReference type="Proteomes" id="UP001500058"/>
    </source>
</evidence>
<accession>A0ABN3HYH6</accession>
<evidence type="ECO:0000313" key="2">
    <source>
        <dbReference type="EMBL" id="GAA2389989.1"/>
    </source>
</evidence>
<feature type="compositionally biased region" description="Basic and acidic residues" evidence="1">
    <location>
        <begin position="34"/>
        <end position="55"/>
    </location>
</feature>
<evidence type="ECO:0000256" key="1">
    <source>
        <dbReference type="SAM" id="MobiDB-lite"/>
    </source>
</evidence>
<gene>
    <name evidence="2" type="ORF">GCM10010420_12080</name>
</gene>
<name>A0ABN3HYH6_9ACTN</name>
<dbReference type="Proteomes" id="UP001500058">
    <property type="component" value="Unassembled WGS sequence"/>
</dbReference>